<organism evidence="1 2">
    <name type="scientific">Candidatus Collierbacteria bacterium GW2011_GWB2_44_22</name>
    <dbReference type="NCBI Taxonomy" id="1618387"/>
    <lineage>
        <taxon>Bacteria</taxon>
        <taxon>Candidatus Collieribacteriota</taxon>
    </lineage>
</organism>
<dbReference type="EMBL" id="LCIH01000001">
    <property type="protein sequence ID" value="KKT52452.1"/>
    <property type="molecule type" value="Genomic_DNA"/>
</dbReference>
<accession>A0A0G1K811</accession>
<comment type="caution">
    <text evidence="1">The sequence shown here is derived from an EMBL/GenBank/DDBJ whole genome shotgun (WGS) entry which is preliminary data.</text>
</comment>
<proteinExistence type="predicted"/>
<gene>
    <name evidence="1" type="ORF">UW44_C0001G0004</name>
</gene>
<protein>
    <submittedName>
        <fullName evidence="1">Uncharacterized protein</fullName>
    </submittedName>
</protein>
<evidence type="ECO:0000313" key="2">
    <source>
        <dbReference type="Proteomes" id="UP000034006"/>
    </source>
</evidence>
<reference evidence="1 2" key="1">
    <citation type="journal article" date="2015" name="Nature">
        <title>rRNA introns, odd ribosomes, and small enigmatic genomes across a large radiation of phyla.</title>
        <authorList>
            <person name="Brown C.T."/>
            <person name="Hug L.A."/>
            <person name="Thomas B.C."/>
            <person name="Sharon I."/>
            <person name="Castelle C.J."/>
            <person name="Singh A."/>
            <person name="Wilkins M.J."/>
            <person name="Williams K.H."/>
            <person name="Banfield J.F."/>
        </authorList>
    </citation>
    <scope>NUCLEOTIDE SEQUENCE [LARGE SCALE GENOMIC DNA]</scope>
</reference>
<name>A0A0G1K811_9BACT</name>
<sequence length="93" mass="10729">MRQAYDEELYNTNYMSSITESNQSETGEVLNKKPDLMTKEGVAAYMGSSRSPKEWDDRYDEIKKMYGGYLPDFWPRLIEASGLAQTTIGSWKK</sequence>
<dbReference type="Proteomes" id="UP000034006">
    <property type="component" value="Unassembled WGS sequence"/>
</dbReference>
<dbReference type="AlphaFoldDB" id="A0A0G1K811"/>
<evidence type="ECO:0000313" key="1">
    <source>
        <dbReference type="EMBL" id="KKT52452.1"/>
    </source>
</evidence>